<keyword evidence="2" id="KW-0238">DNA-binding</keyword>
<dbReference type="OrthoDB" id="1098628at2"/>
<sequence length="403" mass="47640">MKSSTVIKILFLLNKTRINTKDEAPIRCRITFNGIRKVFSTGLFINPENWESSLQKAIPNDTKHKQINTQLSLIKQEINQAFLFLQVQKEQFDVEDIYLKYKGEDIKPSKTLIETFDLHNSRMEKLIGIEYTKSTFSKFIEAKQHISDFLFFKFKKKNILLEDITLKFLNDFDYYLKTEKKFKQITINKSIQRVRKVIKLAISEGFIVTDPFLLYKPKKVVNTITYLTSKELYKLENHKFSQKRLEQVRDMFVFCCYTGLPYQEMSILNEKHLVKKFDDRLWIDMYRQKTKRQISIPLLPKAISIIEKYQDDKRLLPVISNQKFNSYLKEIVEIVGIEKKLTHHIARKTFATTVLLFNDVPMEIVSELLGHSKMSITQSHYGKIVKLKVSEHMIKLSNKLNKN</sequence>
<dbReference type="InterPro" id="IPR025269">
    <property type="entry name" value="SAM-like_dom"/>
</dbReference>
<dbReference type="AlphaFoldDB" id="A0A6I4IG53"/>
<dbReference type="Pfam" id="PF00589">
    <property type="entry name" value="Phage_integrase"/>
    <property type="match status" value="1"/>
</dbReference>
<dbReference type="SUPFAM" id="SSF56349">
    <property type="entry name" value="DNA breaking-rejoining enzymes"/>
    <property type="match status" value="1"/>
</dbReference>
<dbReference type="EMBL" id="WQLW01000003">
    <property type="protein sequence ID" value="MVO08550.1"/>
    <property type="molecule type" value="Genomic_DNA"/>
</dbReference>
<dbReference type="RefSeq" id="WP_140996949.1">
    <property type="nucleotide sequence ID" value="NZ_VDCZ01000003.1"/>
</dbReference>
<dbReference type="Gene3D" id="1.10.150.130">
    <property type="match status" value="1"/>
</dbReference>
<dbReference type="CDD" id="cd01185">
    <property type="entry name" value="INTN1_C_like"/>
    <property type="match status" value="1"/>
</dbReference>
<dbReference type="PROSITE" id="PS51898">
    <property type="entry name" value="TYR_RECOMBINASE"/>
    <property type="match status" value="1"/>
</dbReference>
<evidence type="ECO:0000256" key="2">
    <source>
        <dbReference type="ARBA" id="ARBA00023125"/>
    </source>
</evidence>
<dbReference type="Gene3D" id="1.10.443.10">
    <property type="entry name" value="Intergrase catalytic core"/>
    <property type="match status" value="1"/>
</dbReference>
<dbReference type="Pfam" id="PF17293">
    <property type="entry name" value="Arm-DNA-bind_5"/>
    <property type="match status" value="1"/>
</dbReference>
<protein>
    <submittedName>
        <fullName evidence="5">Tyrosine-type recombinase/integrase</fullName>
    </submittedName>
</protein>
<proteinExistence type="inferred from homology"/>
<accession>A0A6I4IG53</accession>
<dbReference type="GO" id="GO:0006310">
    <property type="term" value="P:DNA recombination"/>
    <property type="evidence" value="ECO:0007669"/>
    <property type="project" value="UniProtKB-KW"/>
</dbReference>
<keyword evidence="3" id="KW-0233">DNA recombination</keyword>
<keyword evidence="6" id="KW-1185">Reference proteome</keyword>
<name>A0A6I4IG53_9FLAO</name>
<organism evidence="5 6">
    <name type="scientific">Flavobacterium profundi</name>
    <dbReference type="NCBI Taxonomy" id="1774945"/>
    <lineage>
        <taxon>Bacteria</taxon>
        <taxon>Pseudomonadati</taxon>
        <taxon>Bacteroidota</taxon>
        <taxon>Flavobacteriia</taxon>
        <taxon>Flavobacteriales</taxon>
        <taxon>Flavobacteriaceae</taxon>
        <taxon>Flavobacterium</taxon>
    </lineage>
</organism>
<comment type="similarity">
    <text evidence="1">Belongs to the 'phage' integrase family.</text>
</comment>
<evidence type="ECO:0000313" key="6">
    <source>
        <dbReference type="Proteomes" id="UP000431264"/>
    </source>
</evidence>
<evidence type="ECO:0000259" key="4">
    <source>
        <dbReference type="PROSITE" id="PS51898"/>
    </source>
</evidence>
<dbReference type="InterPro" id="IPR035386">
    <property type="entry name" value="Arm-DNA-bind_5"/>
</dbReference>
<comment type="caution">
    <text evidence="5">The sequence shown here is derived from an EMBL/GenBank/DDBJ whole genome shotgun (WGS) entry which is preliminary data.</text>
</comment>
<dbReference type="InterPro" id="IPR013762">
    <property type="entry name" value="Integrase-like_cat_sf"/>
</dbReference>
<dbReference type="InterPro" id="IPR002104">
    <property type="entry name" value="Integrase_catalytic"/>
</dbReference>
<dbReference type="InterPro" id="IPR011010">
    <property type="entry name" value="DNA_brk_join_enz"/>
</dbReference>
<dbReference type="Pfam" id="PF13102">
    <property type="entry name" value="Phage_int_SAM_5"/>
    <property type="match status" value="1"/>
</dbReference>
<feature type="domain" description="Tyr recombinase" evidence="4">
    <location>
        <begin position="222"/>
        <end position="394"/>
    </location>
</feature>
<dbReference type="InterPro" id="IPR050090">
    <property type="entry name" value="Tyrosine_recombinase_XerCD"/>
</dbReference>
<reference evidence="6" key="1">
    <citation type="submission" date="2019-05" db="EMBL/GenBank/DDBJ databases">
        <title>Flavobacterium profundi sp. nov., isolated from a deep-sea seamount.</title>
        <authorList>
            <person name="Zhang D.-C."/>
        </authorList>
    </citation>
    <scope>NUCLEOTIDE SEQUENCE [LARGE SCALE GENOMIC DNA]</scope>
    <source>
        <strain evidence="6">TP390</strain>
    </source>
</reference>
<dbReference type="PANTHER" id="PTHR30349:SF64">
    <property type="entry name" value="PROPHAGE INTEGRASE INTD-RELATED"/>
    <property type="match status" value="1"/>
</dbReference>
<dbReference type="GO" id="GO:0015074">
    <property type="term" value="P:DNA integration"/>
    <property type="evidence" value="ECO:0007669"/>
    <property type="project" value="InterPro"/>
</dbReference>
<evidence type="ECO:0000256" key="3">
    <source>
        <dbReference type="ARBA" id="ARBA00023172"/>
    </source>
</evidence>
<dbReference type="GO" id="GO:0003677">
    <property type="term" value="F:DNA binding"/>
    <property type="evidence" value="ECO:0007669"/>
    <property type="project" value="UniProtKB-KW"/>
</dbReference>
<evidence type="ECO:0000256" key="1">
    <source>
        <dbReference type="ARBA" id="ARBA00008857"/>
    </source>
</evidence>
<dbReference type="Proteomes" id="UP000431264">
    <property type="component" value="Unassembled WGS sequence"/>
</dbReference>
<gene>
    <name evidence="5" type="ORF">GOQ30_05165</name>
</gene>
<dbReference type="PANTHER" id="PTHR30349">
    <property type="entry name" value="PHAGE INTEGRASE-RELATED"/>
    <property type="match status" value="1"/>
</dbReference>
<evidence type="ECO:0000313" key="5">
    <source>
        <dbReference type="EMBL" id="MVO08550.1"/>
    </source>
</evidence>
<dbReference type="InterPro" id="IPR010998">
    <property type="entry name" value="Integrase_recombinase_N"/>
</dbReference>